<keyword evidence="4" id="KW-0677">Repeat</keyword>
<dbReference type="AlphaFoldDB" id="A0AAV7Z7G1"/>
<evidence type="ECO:0000256" key="5">
    <source>
        <dbReference type="ARBA" id="ARBA00022927"/>
    </source>
</evidence>
<dbReference type="InterPro" id="IPR001494">
    <property type="entry name" value="Importin-beta_N"/>
</dbReference>
<comment type="subcellular location">
    <subcellularLocation>
        <location evidence="1">Cytoplasm</location>
    </subcellularLocation>
</comment>
<dbReference type="InterPro" id="IPR016024">
    <property type="entry name" value="ARM-type_fold"/>
</dbReference>
<proteinExistence type="predicted"/>
<sequence length="854" mass="96681">MSEEFTQILLDSLSTDQEKRNQGMERIKSAKDNNLPYFLVLLAEELKSEEKPIESRQLSGILLKNTFLSKDKENKIKIADTWNNFEEDFQKEIKQILVTTLGSPNRIARHTSAQVIVAISSIGYPKRMWSALFSNLIDLMNEEVQKGSEYIKEGVLTCIGYLAEELDEMIEEFPIVSGLEILQLIYEGMTSENSNDELRLSATTTLYKSLEFFESAFGKPQIRDHFMKAMISATKNKNDKVSQKGMECLVKIVHVSYNSLENYIEEIYDITLHAIKLGSDFLALLSVEFWIAVCEEEINILELLIDEEQDNRVYKEYIKIASPVLVPHLCGLLTFQDEIEGLEYGLEVAAYVGLLLITTLIENEIIESTAQYIGDNIVHAEWKNKKAGIVCLTSILGGTDTNQMKKLINDSLPLLVDYLEDDHEKVRRSSAYAIGRIFEFHFEAVAINTQVLENSIGALLNSLLDVPQVASNAAWALNKLADANDYTHDETSPLSSFFKPIVEKLSIAALREDGEKFNLRFMAYEAISATFLKSAKDTLDDLLLAVGPLLERLEETFSMQFLSTNDSIIQPHIQRSLFGAFQFVFARLEKLIEEYAERLINCFLKVFQNPKAVVHEEVIMALNSLINALGTGFLPYLEAVHPYFIGFINSHTKGTLCQLATNTVGDLFKRNNREIPTKFHSEYVQAFLEAILSEELEKDVKVDVILALGDIALSIGGEFEIHLERVTEMLEQASKLQINEDDIFYIRKLHSSVLETYSSIIHSLKDDQKQDLFLPYCQNILEFLVRIDGNQQNYIDNEILKAAAGLVGDIVSIFKNQVKQAFQIKPIKQLVSACFNSKKESVAEVGKWALSCLL</sequence>
<evidence type="ECO:0000313" key="9">
    <source>
        <dbReference type="Proteomes" id="UP001146793"/>
    </source>
</evidence>
<keyword evidence="3" id="KW-0963">Cytoplasm</keyword>
<keyword evidence="2" id="KW-0813">Transport</keyword>
<organism evidence="8 9">
    <name type="scientific">Anaeramoeba flamelloides</name>
    <dbReference type="NCBI Taxonomy" id="1746091"/>
    <lineage>
        <taxon>Eukaryota</taxon>
        <taxon>Metamonada</taxon>
        <taxon>Anaeramoebidae</taxon>
        <taxon>Anaeramoeba</taxon>
    </lineage>
</organism>
<dbReference type="Pfam" id="PF25574">
    <property type="entry name" value="TPR_IMB1"/>
    <property type="match status" value="1"/>
</dbReference>
<dbReference type="EMBL" id="JANTQA010000036">
    <property type="protein sequence ID" value="KAJ3436015.1"/>
    <property type="molecule type" value="Genomic_DNA"/>
</dbReference>
<keyword evidence="5" id="KW-0653">Protein transport</keyword>
<dbReference type="Proteomes" id="UP001146793">
    <property type="component" value="Unassembled WGS sequence"/>
</dbReference>
<dbReference type="PROSITE" id="PS50166">
    <property type="entry name" value="IMPORTIN_B_NT"/>
    <property type="match status" value="1"/>
</dbReference>
<dbReference type="GO" id="GO:0006606">
    <property type="term" value="P:protein import into nucleus"/>
    <property type="evidence" value="ECO:0007669"/>
    <property type="project" value="InterPro"/>
</dbReference>
<dbReference type="PANTHER" id="PTHR10527">
    <property type="entry name" value="IMPORTIN BETA"/>
    <property type="match status" value="1"/>
</dbReference>
<dbReference type="GO" id="GO:0005737">
    <property type="term" value="C:cytoplasm"/>
    <property type="evidence" value="ECO:0007669"/>
    <property type="project" value="UniProtKB-SubCell"/>
</dbReference>
<dbReference type="Pfam" id="PF03810">
    <property type="entry name" value="IBN_N"/>
    <property type="match status" value="1"/>
</dbReference>
<feature type="domain" description="Importin N-terminal" evidence="7">
    <location>
        <begin position="23"/>
        <end position="103"/>
    </location>
</feature>
<evidence type="ECO:0000256" key="4">
    <source>
        <dbReference type="ARBA" id="ARBA00022737"/>
    </source>
</evidence>
<dbReference type="Gene3D" id="1.25.10.10">
    <property type="entry name" value="Leucine-rich Repeat Variant"/>
    <property type="match status" value="1"/>
</dbReference>
<reference evidence="8" key="1">
    <citation type="submission" date="2022-08" db="EMBL/GenBank/DDBJ databases">
        <title>Novel sulphate-reducing endosymbionts in the free-living metamonad Anaeramoeba.</title>
        <authorList>
            <person name="Jerlstrom-Hultqvist J."/>
            <person name="Cepicka I."/>
            <person name="Gallot-Lavallee L."/>
            <person name="Salas-Leiva D."/>
            <person name="Curtis B.A."/>
            <person name="Zahonova K."/>
            <person name="Pipaliya S."/>
            <person name="Dacks J."/>
            <person name="Roger A.J."/>
        </authorList>
    </citation>
    <scope>NUCLEOTIDE SEQUENCE</scope>
    <source>
        <strain evidence="8">Busselton2</strain>
    </source>
</reference>
<evidence type="ECO:0000313" key="8">
    <source>
        <dbReference type="EMBL" id="KAJ3436015.1"/>
    </source>
</evidence>
<accession>A0AAV7Z7G1</accession>
<name>A0AAV7Z7G1_9EUKA</name>
<gene>
    <name evidence="8" type="ORF">M0812_18058</name>
</gene>
<protein>
    <submittedName>
        <fullName evidence="8">Importin subunit beta-1</fullName>
    </submittedName>
</protein>
<comment type="caution">
    <text evidence="8">The sequence shown here is derived from an EMBL/GenBank/DDBJ whole genome shotgun (WGS) entry which is preliminary data.</text>
</comment>
<dbReference type="InterPro" id="IPR011989">
    <property type="entry name" value="ARM-like"/>
</dbReference>
<dbReference type="InterPro" id="IPR040122">
    <property type="entry name" value="Importin_beta"/>
</dbReference>
<dbReference type="InterPro" id="IPR058584">
    <property type="entry name" value="IMB1_TNPO1-like_TPR"/>
</dbReference>
<evidence type="ECO:0000256" key="6">
    <source>
        <dbReference type="ARBA" id="ARBA00022990"/>
    </source>
</evidence>
<dbReference type="GO" id="GO:0005634">
    <property type="term" value="C:nucleus"/>
    <property type="evidence" value="ECO:0007669"/>
    <property type="project" value="UniProtKB-SubCell"/>
</dbReference>
<evidence type="ECO:0000259" key="7">
    <source>
        <dbReference type="PROSITE" id="PS50166"/>
    </source>
</evidence>
<evidence type="ECO:0000256" key="3">
    <source>
        <dbReference type="ARBA" id="ARBA00022490"/>
    </source>
</evidence>
<evidence type="ECO:0000256" key="2">
    <source>
        <dbReference type="ARBA" id="ARBA00022448"/>
    </source>
</evidence>
<keyword evidence="6" id="KW-0007">Acetylation</keyword>
<evidence type="ECO:0000256" key="1">
    <source>
        <dbReference type="ARBA" id="ARBA00004496"/>
    </source>
</evidence>
<dbReference type="Pfam" id="PF02985">
    <property type="entry name" value="HEAT"/>
    <property type="match status" value="1"/>
</dbReference>
<dbReference type="GO" id="GO:0031267">
    <property type="term" value="F:small GTPase binding"/>
    <property type="evidence" value="ECO:0007669"/>
    <property type="project" value="InterPro"/>
</dbReference>
<dbReference type="InterPro" id="IPR000357">
    <property type="entry name" value="HEAT"/>
</dbReference>
<dbReference type="SUPFAM" id="SSF48371">
    <property type="entry name" value="ARM repeat"/>
    <property type="match status" value="1"/>
</dbReference>